<gene>
    <name evidence="2" type="ORF">CTI12_AA489550</name>
</gene>
<dbReference type="GO" id="GO:0000463">
    <property type="term" value="P:maturation of LSU-rRNA from tricistronic rRNA transcript (SSU-rRNA, 5.8S rRNA, LSU-rRNA)"/>
    <property type="evidence" value="ECO:0007669"/>
    <property type="project" value="TreeGrafter"/>
</dbReference>
<dbReference type="EMBL" id="PKPP01009304">
    <property type="protein sequence ID" value="PWA48577.1"/>
    <property type="molecule type" value="Genomic_DNA"/>
</dbReference>
<dbReference type="InterPro" id="IPR036420">
    <property type="entry name" value="BRCT_dom_sf"/>
</dbReference>
<accession>A0A2U1LHV8</accession>
<dbReference type="PANTHER" id="PTHR12221">
    <property type="entry name" value="PESCADILLO - RELATED"/>
    <property type="match status" value="1"/>
</dbReference>
<dbReference type="GO" id="GO:0070545">
    <property type="term" value="C:PeBoW complex"/>
    <property type="evidence" value="ECO:0007669"/>
    <property type="project" value="TreeGrafter"/>
</dbReference>
<dbReference type="GO" id="GO:0003723">
    <property type="term" value="F:RNA binding"/>
    <property type="evidence" value="ECO:0007669"/>
    <property type="project" value="TreeGrafter"/>
</dbReference>
<dbReference type="InterPro" id="IPR010613">
    <property type="entry name" value="PES"/>
</dbReference>
<proteinExistence type="predicted"/>
<dbReference type="Gene3D" id="3.40.50.10190">
    <property type="entry name" value="BRCT domain"/>
    <property type="match status" value="1"/>
</dbReference>
<evidence type="ECO:0000313" key="3">
    <source>
        <dbReference type="Proteomes" id="UP000245207"/>
    </source>
</evidence>
<sequence>MKRKLEEMESENHDDFPAVMKIVKGYCEEKKKKEEETRPPRRPRWSDRNLALHMWRGVCRSKGVKLHKYVLATDCCNMTREEIKLDMLWRKLKVMLPFVTHNMLICRNEPGAVTNLVVNAAFGSEDDEETTACKTLFQNKTFFQGREIGSEGDGAPFEESNQEINYQYSSLISNWSVNISWLWVVDRPTQSHKFISKDYRQPQWFFDFINARIILPTEDYMVGKVLPPHLHLLTMKQVDMHPEIDDLDNAHLLAQRIIDKAEGN</sequence>
<comment type="caution">
    <text evidence="2">The sequence shown here is derived from an EMBL/GenBank/DDBJ whole genome shotgun (WGS) entry which is preliminary data.</text>
</comment>
<protein>
    <submittedName>
        <fullName evidence="2">Pescadillo-like protein</fullName>
    </submittedName>
</protein>
<dbReference type="AlphaFoldDB" id="A0A2U1LHV8"/>
<dbReference type="PANTHER" id="PTHR12221:SF6">
    <property type="entry name" value="PESCADILLO HOMOLOG"/>
    <property type="match status" value="1"/>
</dbReference>
<evidence type="ECO:0000256" key="1">
    <source>
        <dbReference type="ARBA" id="ARBA00004123"/>
    </source>
</evidence>
<reference evidence="2 3" key="1">
    <citation type="journal article" date="2018" name="Mol. Plant">
        <title>The genome of Artemisia annua provides insight into the evolution of Asteraceae family and artemisinin biosynthesis.</title>
        <authorList>
            <person name="Shen Q."/>
            <person name="Zhang L."/>
            <person name="Liao Z."/>
            <person name="Wang S."/>
            <person name="Yan T."/>
            <person name="Shi P."/>
            <person name="Liu M."/>
            <person name="Fu X."/>
            <person name="Pan Q."/>
            <person name="Wang Y."/>
            <person name="Lv Z."/>
            <person name="Lu X."/>
            <person name="Zhang F."/>
            <person name="Jiang W."/>
            <person name="Ma Y."/>
            <person name="Chen M."/>
            <person name="Hao X."/>
            <person name="Li L."/>
            <person name="Tang Y."/>
            <person name="Lv G."/>
            <person name="Zhou Y."/>
            <person name="Sun X."/>
            <person name="Brodelius P.E."/>
            <person name="Rose J.K.C."/>
            <person name="Tang K."/>
        </authorList>
    </citation>
    <scope>NUCLEOTIDE SEQUENCE [LARGE SCALE GENOMIC DNA]</scope>
    <source>
        <strain evidence="3">cv. Huhao1</strain>
        <tissue evidence="2">Leaf</tissue>
    </source>
</reference>
<dbReference type="OrthoDB" id="1731655at2759"/>
<keyword evidence="3" id="KW-1185">Reference proteome</keyword>
<comment type="subcellular location">
    <subcellularLocation>
        <location evidence="1">Nucleus</location>
    </subcellularLocation>
</comment>
<dbReference type="STRING" id="35608.A0A2U1LHV8"/>
<organism evidence="2 3">
    <name type="scientific">Artemisia annua</name>
    <name type="common">Sweet wormwood</name>
    <dbReference type="NCBI Taxonomy" id="35608"/>
    <lineage>
        <taxon>Eukaryota</taxon>
        <taxon>Viridiplantae</taxon>
        <taxon>Streptophyta</taxon>
        <taxon>Embryophyta</taxon>
        <taxon>Tracheophyta</taxon>
        <taxon>Spermatophyta</taxon>
        <taxon>Magnoliopsida</taxon>
        <taxon>eudicotyledons</taxon>
        <taxon>Gunneridae</taxon>
        <taxon>Pentapetalae</taxon>
        <taxon>asterids</taxon>
        <taxon>campanulids</taxon>
        <taxon>Asterales</taxon>
        <taxon>Asteraceae</taxon>
        <taxon>Asteroideae</taxon>
        <taxon>Anthemideae</taxon>
        <taxon>Artemisiinae</taxon>
        <taxon>Artemisia</taxon>
    </lineage>
</organism>
<dbReference type="Proteomes" id="UP000245207">
    <property type="component" value="Unassembled WGS sequence"/>
</dbReference>
<evidence type="ECO:0000313" key="2">
    <source>
        <dbReference type="EMBL" id="PWA48577.1"/>
    </source>
</evidence>
<name>A0A2U1LHV8_ARTAN</name>